<organism evidence="1 2">
    <name type="scientific">Enterococcus casseliflavus</name>
    <name type="common">Enterococcus flavescens</name>
    <dbReference type="NCBI Taxonomy" id="37734"/>
    <lineage>
        <taxon>Bacteria</taxon>
        <taxon>Bacillati</taxon>
        <taxon>Bacillota</taxon>
        <taxon>Bacilli</taxon>
        <taxon>Lactobacillales</taxon>
        <taxon>Enterococcaceae</taxon>
        <taxon>Enterococcus</taxon>
    </lineage>
</organism>
<evidence type="ECO:0000313" key="1">
    <source>
        <dbReference type="EMBL" id="QGN29399.1"/>
    </source>
</evidence>
<dbReference type="RefSeq" id="WP_010748125.1">
    <property type="nucleotide sequence ID" value="NZ_CABHBI010000010.1"/>
</dbReference>
<accession>A0ABD6Z021</accession>
<evidence type="ECO:0000313" key="2">
    <source>
        <dbReference type="Proteomes" id="UP000422837"/>
    </source>
</evidence>
<dbReference type="Proteomes" id="UP000422837">
    <property type="component" value="Chromosome"/>
</dbReference>
<dbReference type="AlphaFoldDB" id="A0ABD6Z021"/>
<dbReference type="EMBL" id="CP046123">
    <property type="protein sequence ID" value="QGN29399.1"/>
    <property type="molecule type" value="Genomic_DNA"/>
</dbReference>
<evidence type="ECO:0008006" key="3">
    <source>
        <dbReference type="Google" id="ProtNLM"/>
    </source>
</evidence>
<sequence>MYADKDKIEWLLFESGKSLYEIQKKSGVAATTVADLAHKRSSIERMRFDNAAKLTKLADQLKEEATE</sequence>
<proteinExistence type="predicted"/>
<reference evidence="1 2" key="1">
    <citation type="submission" date="2019-11" db="EMBL/GenBank/DDBJ databases">
        <title>Detection and genome characteristic of a blood enterococcus casselifavus isolate from Zhengzhou,china.</title>
        <authorList>
            <person name="Wen P."/>
        </authorList>
    </citation>
    <scope>NUCLEOTIDE SEQUENCE [LARGE SCALE GENOMIC DNA]</scope>
    <source>
        <strain evidence="1 2">EC291</strain>
    </source>
</reference>
<gene>
    <name evidence="1" type="ORF">GFU50_07705</name>
</gene>
<protein>
    <recommendedName>
        <fullName evidence="3">XRE family transcriptional regulator</fullName>
    </recommendedName>
</protein>
<name>A0ABD6Z021_ENTCA</name>